<evidence type="ECO:0000313" key="4">
    <source>
        <dbReference type="Proteomes" id="UP000664521"/>
    </source>
</evidence>
<accession>A0A8H3F738</accession>
<proteinExistence type="predicted"/>
<dbReference type="Proteomes" id="UP000664521">
    <property type="component" value="Unassembled WGS sequence"/>
</dbReference>
<organism evidence="3 4">
    <name type="scientific">Heterodermia speciosa</name>
    <dbReference type="NCBI Taxonomy" id="116794"/>
    <lineage>
        <taxon>Eukaryota</taxon>
        <taxon>Fungi</taxon>
        <taxon>Dikarya</taxon>
        <taxon>Ascomycota</taxon>
        <taxon>Pezizomycotina</taxon>
        <taxon>Lecanoromycetes</taxon>
        <taxon>OSLEUM clade</taxon>
        <taxon>Lecanoromycetidae</taxon>
        <taxon>Caliciales</taxon>
        <taxon>Physciaceae</taxon>
        <taxon>Heterodermia</taxon>
    </lineage>
</organism>
<reference evidence="3" key="1">
    <citation type="submission" date="2021-03" db="EMBL/GenBank/DDBJ databases">
        <authorList>
            <person name="Tagirdzhanova G."/>
        </authorList>
    </citation>
    <scope>NUCLEOTIDE SEQUENCE</scope>
</reference>
<feature type="compositionally biased region" description="Polar residues" evidence="1">
    <location>
        <begin position="433"/>
        <end position="442"/>
    </location>
</feature>
<keyword evidence="4" id="KW-1185">Reference proteome</keyword>
<dbReference type="EMBL" id="CAJPDS010000026">
    <property type="protein sequence ID" value="CAF9920576.1"/>
    <property type="molecule type" value="Genomic_DNA"/>
</dbReference>
<sequence>MPVQGKKRKRSESIESEETHFHRSSPPSTQLSPPHHQSAVLIQYSTPLWTSQSEPSPTPTTPVLPLTRANLSLLDLTMDNKSSASSKQARDAASNATSENIAAMLDILERHHYYLANEDVEAQNQGFISNAAELVSEDRNSPMQPDQKRWVKESYALAHRRNEATFLANFWSDLITKTRTVQEWENLPRTSREWLADGVFANYDQEFLKDSVDEIKSSSSNEQLLLDAMPKVKTPKPDLLYGLLPEGSWSKEETAAIYRFARHSMPSYRLLAPWFLVEGKSYSGNMEEGEVQAMRGGAALNASFRRLDKEAGTVFKGDGPDERSMVYSLVFGPLYARINIHWAHLKGGEVVAYYTHRLKWYVMANQDAWEEVRSAVHNILDWGAKERRAVVKKILEAIVEKGQRAGAKGKGGKSTGSGSRASKKHKRDDSEAAASSTGSKAK</sequence>
<gene>
    <name evidence="3" type="ORF">HETSPECPRED_004289</name>
</gene>
<evidence type="ECO:0000256" key="1">
    <source>
        <dbReference type="SAM" id="MobiDB-lite"/>
    </source>
</evidence>
<feature type="compositionally biased region" description="Basic and acidic residues" evidence="1">
    <location>
        <begin position="11"/>
        <end position="21"/>
    </location>
</feature>
<evidence type="ECO:0000313" key="3">
    <source>
        <dbReference type="EMBL" id="CAF9920576.1"/>
    </source>
</evidence>
<name>A0A8H3F738_9LECA</name>
<comment type="caution">
    <text evidence="3">The sequence shown here is derived from an EMBL/GenBank/DDBJ whole genome shotgun (WGS) entry which is preliminary data.</text>
</comment>
<feature type="region of interest" description="Disordered" evidence="1">
    <location>
        <begin position="403"/>
        <end position="442"/>
    </location>
</feature>
<evidence type="ECO:0000259" key="2">
    <source>
        <dbReference type="Pfam" id="PF25545"/>
    </source>
</evidence>
<protein>
    <recommendedName>
        <fullName evidence="2">DUF7924 domain-containing protein</fullName>
    </recommendedName>
</protein>
<dbReference type="Pfam" id="PF25545">
    <property type="entry name" value="DUF7924"/>
    <property type="match status" value="1"/>
</dbReference>
<dbReference type="InterPro" id="IPR057684">
    <property type="entry name" value="DUF7924"/>
</dbReference>
<dbReference type="AlphaFoldDB" id="A0A8H3F738"/>
<feature type="domain" description="DUF7924" evidence="2">
    <location>
        <begin position="209"/>
        <end position="394"/>
    </location>
</feature>
<feature type="region of interest" description="Disordered" evidence="1">
    <location>
        <begin position="1"/>
        <end position="38"/>
    </location>
</feature>
<feature type="compositionally biased region" description="Basic residues" evidence="1">
    <location>
        <begin position="1"/>
        <end position="10"/>
    </location>
</feature>
<dbReference type="OrthoDB" id="5426775at2759"/>